<organism evidence="8 9">
    <name type="scientific">Tilletia controversa</name>
    <name type="common">dwarf bunt fungus</name>
    <dbReference type="NCBI Taxonomy" id="13291"/>
    <lineage>
        <taxon>Eukaryota</taxon>
        <taxon>Fungi</taxon>
        <taxon>Dikarya</taxon>
        <taxon>Basidiomycota</taxon>
        <taxon>Ustilaginomycotina</taxon>
        <taxon>Exobasidiomycetes</taxon>
        <taxon>Tilletiales</taxon>
        <taxon>Tilletiaceae</taxon>
        <taxon>Tilletia</taxon>
    </lineage>
</organism>
<dbReference type="Gene3D" id="1.10.10.850">
    <property type="match status" value="1"/>
</dbReference>
<feature type="binding site" evidence="6">
    <location>
        <position position="198"/>
    </location>
    <ligand>
        <name>Mg(2+)</name>
        <dbReference type="ChEBI" id="CHEBI:18420"/>
    </ligand>
</feature>
<feature type="binding site" evidence="5">
    <location>
        <begin position="464"/>
        <end position="468"/>
    </location>
    <ligand>
        <name>substrate</name>
    </ligand>
</feature>
<evidence type="ECO:0000256" key="7">
    <source>
        <dbReference type="SAM" id="MobiDB-lite"/>
    </source>
</evidence>
<dbReference type="Pfam" id="PF00463">
    <property type="entry name" value="ICL"/>
    <property type="match status" value="1"/>
</dbReference>
<dbReference type="NCBIfam" id="TIGR01346">
    <property type="entry name" value="isocit_lyase"/>
    <property type="match status" value="1"/>
</dbReference>
<dbReference type="SUPFAM" id="SSF51621">
    <property type="entry name" value="Phosphoenolpyruvate/pyruvate domain"/>
    <property type="match status" value="1"/>
</dbReference>
<evidence type="ECO:0000313" key="9">
    <source>
        <dbReference type="Proteomes" id="UP000077684"/>
    </source>
</evidence>
<feature type="active site" description="Proton acceptor" evidence="4">
    <location>
        <position position="236"/>
    </location>
</feature>
<name>A0A8X7SVY6_9BASI</name>
<dbReference type="GO" id="GO:0019629">
    <property type="term" value="P:propionate catabolic process, 2-methylcitrate cycle"/>
    <property type="evidence" value="ECO:0007669"/>
    <property type="project" value="TreeGrafter"/>
</dbReference>
<protein>
    <recommendedName>
        <fullName evidence="3">Isocitrate lyase</fullName>
    </recommendedName>
</protein>
<keyword evidence="9" id="KW-1185">Reference proteome</keyword>
<dbReference type="GO" id="GO:0046421">
    <property type="term" value="F:methylisocitrate lyase activity"/>
    <property type="evidence" value="ECO:0007669"/>
    <property type="project" value="TreeGrafter"/>
</dbReference>
<evidence type="ECO:0000256" key="4">
    <source>
        <dbReference type="PIRSR" id="PIRSR001362-1"/>
    </source>
</evidence>
<dbReference type="CDD" id="cd00377">
    <property type="entry name" value="ICL_PEPM"/>
    <property type="match status" value="1"/>
</dbReference>
<evidence type="ECO:0000256" key="6">
    <source>
        <dbReference type="PIRSR" id="PIRSR001362-3"/>
    </source>
</evidence>
<dbReference type="PROSITE" id="PS00161">
    <property type="entry name" value="ISOCITRATE_LYASE"/>
    <property type="match status" value="1"/>
</dbReference>
<evidence type="ECO:0000256" key="3">
    <source>
        <dbReference type="PIRNR" id="PIRNR001362"/>
    </source>
</evidence>
<keyword evidence="6" id="KW-0460">Magnesium</keyword>
<gene>
    <name evidence="8" type="ORF">A4X06_0g5160</name>
</gene>
<dbReference type="GO" id="GO:0005759">
    <property type="term" value="C:mitochondrial matrix"/>
    <property type="evidence" value="ECO:0007669"/>
    <property type="project" value="TreeGrafter"/>
</dbReference>
<accession>A0A8X7SVY6</accession>
<feature type="region of interest" description="Disordered" evidence="7">
    <location>
        <begin position="1"/>
        <end position="33"/>
    </location>
</feature>
<dbReference type="InterPro" id="IPR006254">
    <property type="entry name" value="Isocitrate_lyase"/>
</dbReference>
<feature type="binding site" evidence="5">
    <location>
        <position position="273"/>
    </location>
    <ligand>
        <name>substrate</name>
    </ligand>
</feature>
<dbReference type="PANTHER" id="PTHR21631:SF13">
    <property type="entry name" value="MITOCHONDRIAL 2-METHYLISOCITRATE LYASE ICL2"/>
    <property type="match status" value="1"/>
</dbReference>
<dbReference type="Proteomes" id="UP000077684">
    <property type="component" value="Unassembled WGS sequence"/>
</dbReference>
<comment type="cofactor">
    <cofactor evidence="6">
        <name>Mg(2+)</name>
        <dbReference type="ChEBI" id="CHEBI:18420"/>
    </cofactor>
    <text evidence="6">Can also use Mn(2+) ion.</text>
</comment>
<feature type="binding site" evidence="5">
    <location>
        <begin position="237"/>
        <end position="238"/>
    </location>
    <ligand>
        <name>substrate</name>
    </ligand>
</feature>
<reference evidence="8" key="2">
    <citation type="journal article" date="2019" name="IMA Fungus">
        <title>Genome sequencing and comparison of five Tilletia species to identify candidate genes for the detection of regulated species infecting wheat.</title>
        <authorList>
            <person name="Nguyen H.D.T."/>
            <person name="Sultana T."/>
            <person name="Kesanakurti P."/>
            <person name="Hambleton S."/>
        </authorList>
    </citation>
    <scope>NUCLEOTIDE SEQUENCE</scope>
    <source>
        <strain evidence="8">DAOMC 236426</strain>
    </source>
</reference>
<keyword evidence="6" id="KW-0479">Metal-binding</keyword>
<sequence>MSSTSSAAAARSVAATSLVPPPAPLPLQSPTVEQETEEFKARVKAVQEWWDSPRFKGIKRPYTAESVVTKRGSMPVQPPQSSLLADKLFALLSERAKERKPVHTMGAIDPIQQSQMAYNQEVVYVSGWAASSVLTTCNNEVGPDLADYPYTTVPNQVQRLFKAQLHHDRKHYDERCQLSPEQRAEKPWVDYLRPIIADADTGHGGLSTVLKLAKLFAEHGASAIHLEDQLHGGKKCGHQAGKVLVPTSEHINRLVACRLAWDVLGASNLVIARTDSESAKLISSTIDARDHEFVLGVVGWDDANGSKLSLADTLAKADAAGKAGAELDQVEKEWMDGITLKTWDEAVIDHNANNASGVEAYRSELAAAAKASSGLVPISQARAIAAKAFGGADKLPHWSWDAPRTKEGYYHFRGGVAPALKRVKAFAPYSDLLWLETKTPDLDQARGFAGEIHEEFPGKWLVYNLSPSFNWSGHGFNEKTLKSFIWDLAESGFVLQLISLAGLHSTGMVTHELSTRFKTEGMLAYVNLIQRREKELGCDVLTHQKWSGAAYTDRMVQAVSSGSSGTSAMGADSTEHSF</sequence>
<feature type="binding site" evidence="5">
    <location>
        <position position="499"/>
    </location>
    <ligand>
        <name>substrate</name>
    </ligand>
</feature>
<keyword evidence="2 3" id="KW-0456">Lyase</keyword>
<dbReference type="PIRSF" id="PIRSF001362">
    <property type="entry name" value="Isocit_lyase"/>
    <property type="match status" value="1"/>
</dbReference>
<dbReference type="InterPro" id="IPR018523">
    <property type="entry name" value="Isocitrate_lyase_ph_CS"/>
</dbReference>
<dbReference type="GO" id="GO:0004451">
    <property type="term" value="F:isocitrate lyase activity"/>
    <property type="evidence" value="ECO:0007669"/>
    <property type="project" value="InterPro"/>
</dbReference>
<feature type="binding site" evidence="5">
    <location>
        <begin position="126"/>
        <end position="128"/>
    </location>
    <ligand>
        <name>substrate</name>
    </ligand>
</feature>
<dbReference type="InterPro" id="IPR039556">
    <property type="entry name" value="ICL/PEPM"/>
</dbReference>
<evidence type="ECO:0000313" key="8">
    <source>
        <dbReference type="EMBL" id="KAE8246146.1"/>
    </source>
</evidence>
<evidence type="ECO:0000256" key="5">
    <source>
        <dbReference type="PIRSR" id="PIRSR001362-2"/>
    </source>
</evidence>
<comment type="similarity">
    <text evidence="1 3">Belongs to the isocitrate lyase/PEP mutase superfamily. Isocitrate lyase family.</text>
</comment>
<evidence type="ECO:0000256" key="1">
    <source>
        <dbReference type="ARBA" id="ARBA00005704"/>
    </source>
</evidence>
<dbReference type="InterPro" id="IPR040442">
    <property type="entry name" value="Pyrv_kinase-like_dom_sf"/>
</dbReference>
<comment type="caution">
    <text evidence="8">The sequence shown here is derived from an EMBL/GenBank/DDBJ whole genome shotgun (WGS) entry which is preliminary data.</text>
</comment>
<dbReference type="EMBL" id="LWDE02000610">
    <property type="protein sequence ID" value="KAE8246146.1"/>
    <property type="molecule type" value="Genomic_DNA"/>
</dbReference>
<dbReference type="AlphaFoldDB" id="A0A8X7SVY6"/>
<feature type="compositionally biased region" description="Low complexity" evidence="7">
    <location>
        <begin position="1"/>
        <end position="18"/>
    </location>
</feature>
<dbReference type="Gene3D" id="3.20.20.60">
    <property type="entry name" value="Phosphoenolpyruvate-binding domains"/>
    <property type="match status" value="1"/>
</dbReference>
<dbReference type="InterPro" id="IPR015813">
    <property type="entry name" value="Pyrv/PenolPyrv_kinase-like_dom"/>
</dbReference>
<reference evidence="8" key="1">
    <citation type="submission" date="2016-04" db="EMBL/GenBank/DDBJ databases">
        <authorList>
            <person name="Nguyen H.D."/>
            <person name="Samba Siva P."/>
            <person name="Cullis J."/>
            <person name="Levesque C.A."/>
            <person name="Hambleton S."/>
        </authorList>
    </citation>
    <scope>NUCLEOTIDE SEQUENCE</scope>
    <source>
        <strain evidence="8">DAOMC 236426</strain>
    </source>
</reference>
<dbReference type="PANTHER" id="PTHR21631">
    <property type="entry name" value="ISOCITRATE LYASE/MALATE SYNTHASE"/>
    <property type="match status" value="1"/>
</dbReference>
<dbReference type="GO" id="GO:0046872">
    <property type="term" value="F:metal ion binding"/>
    <property type="evidence" value="ECO:0007669"/>
    <property type="project" value="UniProtKB-KW"/>
</dbReference>
<evidence type="ECO:0000256" key="2">
    <source>
        <dbReference type="ARBA" id="ARBA00023239"/>
    </source>
</evidence>
<proteinExistence type="inferred from homology"/>